<protein>
    <submittedName>
        <fullName evidence="2">Probable RNA-directed DNA polymerase from transposon X-element</fullName>
    </submittedName>
</protein>
<reference evidence="2 3" key="1">
    <citation type="journal article" date="2019" name="Commun. Biol.">
        <title>The bagworm genome reveals a unique fibroin gene that provides high tensile strength.</title>
        <authorList>
            <person name="Kono N."/>
            <person name="Nakamura H."/>
            <person name="Ohtoshi R."/>
            <person name="Tomita M."/>
            <person name="Numata K."/>
            <person name="Arakawa K."/>
        </authorList>
    </citation>
    <scope>NUCLEOTIDE SEQUENCE [LARGE SCALE GENOMIC DNA]</scope>
</reference>
<dbReference type="EMBL" id="BGZK01000186">
    <property type="protein sequence ID" value="GBP26886.1"/>
    <property type="molecule type" value="Genomic_DNA"/>
</dbReference>
<accession>A0A4C1ULN7</accession>
<sequence>MHRYDANDRAEILVEHLEEQFIPHPASDSQTIITHHDEVERRLREILSAPIPPLPGDYYVSPVEIVRTILRLSNQKAPGPDGVPTTAIKQLPRRAMVAITRPFNGISWTGHFPGCWKMGRFIVFPKASKDSRLTSSQRPITLLSQITKLFERIVLRRLHRHLTPRQEQFRFRNEHSTTLQLTQVLHHMAAEHNRERCTVGIFLDVEKAFDRVWYFGLLFKLINIQITPALGRTVAFLEGRNFYVTVEDATSDPRPIAPLYHKAVAYRRA</sequence>
<keyword evidence="2" id="KW-0695">RNA-directed DNA polymerase</keyword>
<evidence type="ECO:0000313" key="3">
    <source>
        <dbReference type="Proteomes" id="UP000299102"/>
    </source>
</evidence>
<dbReference type="STRING" id="151549.A0A4C1ULN7"/>
<dbReference type="PANTHER" id="PTHR19446">
    <property type="entry name" value="REVERSE TRANSCRIPTASES"/>
    <property type="match status" value="1"/>
</dbReference>
<keyword evidence="3" id="KW-1185">Reference proteome</keyword>
<feature type="domain" description="Reverse transcriptase" evidence="1">
    <location>
        <begin position="128"/>
        <end position="229"/>
    </location>
</feature>
<evidence type="ECO:0000259" key="1">
    <source>
        <dbReference type="Pfam" id="PF00078"/>
    </source>
</evidence>
<organism evidence="2 3">
    <name type="scientific">Eumeta variegata</name>
    <name type="common">Bagworm moth</name>
    <name type="synonym">Eumeta japonica</name>
    <dbReference type="NCBI Taxonomy" id="151549"/>
    <lineage>
        <taxon>Eukaryota</taxon>
        <taxon>Metazoa</taxon>
        <taxon>Ecdysozoa</taxon>
        <taxon>Arthropoda</taxon>
        <taxon>Hexapoda</taxon>
        <taxon>Insecta</taxon>
        <taxon>Pterygota</taxon>
        <taxon>Neoptera</taxon>
        <taxon>Endopterygota</taxon>
        <taxon>Lepidoptera</taxon>
        <taxon>Glossata</taxon>
        <taxon>Ditrysia</taxon>
        <taxon>Tineoidea</taxon>
        <taxon>Psychidae</taxon>
        <taxon>Oiketicinae</taxon>
        <taxon>Eumeta</taxon>
    </lineage>
</organism>
<evidence type="ECO:0000313" key="2">
    <source>
        <dbReference type="EMBL" id="GBP26886.1"/>
    </source>
</evidence>
<gene>
    <name evidence="2" type="ORF">EVAR_16468_1</name>
</gene>
<dbReference type="OrthoDB" id="10065625at2759"/>
<dbReference type="Proteomes" id="UP000299102">
    <property type="component" value="Unassembled WGS sequence"/>
</dbReference>
<dbReference type="AlphaFoldDB" id="A0A4C1ULN7"/>
<name>A0A4C1ULN7_EUMVA</name>
<dbReference type="SUPFAM" id="SSF56672">
    <property type="entry name" value="DNA/RNA polymerases"/>
    <property type="match status" value="1"/>
</dbReference>
<proteinExistence type="predicted"/>
<comment type="caution">
    <text evidence="2">The sequence shown here is derived from an EMBL/GenBank/DDBJ whole genome shotgun (WGS) entry which is preliminary data.</text>
</comment>
<dbReference type="GO" id="GO:0003964">
    <property type="term" value="F:RNA-directed DNA polymerase activity"/>
    <property type="evidence" value="ECO:0007669"/>
    <property type="project" value="UniProtKB-KW"/>
</dbReference>
<dbReference type="InterPro" id="IPR000477">
    <property type="entry name" value="RT_dom"/>
</dbReference>
<dbReference type="Pfam" id="PF00078">
    <property type="entry name" value="RVT_1"/>
    <property type="match status" value="1"/>
</dbReference>
<dbReference type="InterPro" id="IPR043502">
    <property type="entry name" value="DNA/RNA_pol_sf"/>
</dbReference>
<keyword evidence="2" id="KW-0808">Transferase</keyword>
<keyword evidence="2" id="KW-0548">Nucleotidyltransferase</keyword>